<gene>
    <name evidence="6" type="ORF">OIK44_23460</name>
</gene>
<sequence>MNRLDLNDLYYFAQVVEHGGFASAGRALGIPKSKLSRRIAKLEERLGTKLLLRTTRSFGVTEAGRGYHMHCRAMLTEAEAAEESIALTHSEPRGVIRMTCPVALLSTRVGEMVADFMALHPRVELHLEETNRKVDLVAEGIDLAIRVRPPPLEDSDLVMRVLSDRGQCLVASPDLLRKFGIPAGPTDLSRLPSMDLGQPQDDHRWLLTGPGDMHAEVKHQPRYVTRSMLALRAAAVAGVGIVQLPRMMMTEQFEHNELVQVLADWTPRREIIHAVFASRRGQLPAVRLLIDFLVGKFDNLVED</sequence>
<dbReference type="NCBIfam" id="NF011573">
    <property type="entry name" value="PRK14997.1"/>
    <property type="match status" value="1"/>
</dbReference>
<comment type="caution">
    <text evidence="6">The sequence shown here is derived from an EMBL/GenBank/DDBJ whole genome shotgun (WGS) entry which is preliminary data.</text>
</comment>
<organism evidence="6 7">
    <name type="scientific">Janthinobacterium fluminis</name>
    <dbReference type="NCBI Taxonomy" id="2987524"/>
    <lineage>
        <taxon>Bacteria</taxon>
        <taxon>Pseudomonadati</taxon>
        <taxon>Pseudomonadota</taxon>
        <taxon>Betaproteobacteria</taxon>
        <taxon>Burkholderiales</taxon>
        <taxon>Oxalobacteraceae</taxon>
        <taxon>Janthinobacterium</taxon>
    </lineage>
</organism>
<dbReference type="EMBL" id="JAQQXR010000014">
    <property type="protein sequence ID" value="MDC8760551.1"/>
    <property type="molecule type" value="Genomic_DNA"/>
</dbReference>
<keyword evidence="2" id="KW-0805">Transcription regulation</keyword>
<dbReference type="InterPro" id="IPR058163">
    <property type="entry name" value="LysR-type_TF_proteobact-type"/>
</dbReference>
<dbReference type="InterPro" id="IPR000847">
    <property type="entry name" value="LysR_HTH_N"/>
</dbReference>
<dbReference type="PANTHER" id="PTHR30537:SF31">
    <property type="entry name" value="TRANSCRIPTIONAL REGULATOR, LYSR FAMILY"/>
    <property type="match status" value="1"/>
</dbReference>
<reference evidence="6 7" key="1">
    <citation type="submission" date="2022-10" db="EMBL/GenBank/DDBJ databases">
        <title>Janthinobacterium sp. hw3 Genome sequencing.</title>
        <authorList>
            <person name="Park S."/>
        </authorList>
    </citation>
    <scope>NUCLEOTIDE SEQUENCE [LARGE SCALE GENOMIC DNA]</scope>
    <source>
        <strain evidence="7">hw3</strain>
    </source>
</reference>
<dbReference type="PANTHER" id="PTHR30537">
    <property type="entry name" value="HTH-TYPE TRANSCRIPTIONAL REGULATOR"/>
    <property type="match status" value="1"/>
</dbReference>
<dbReference type="InterPro" id="IPR005119">
    <property type="entry name" value="LysR_subst-bd"/>
</dbReference>
<accession>A0ABT5K6Z0</accession>
<dbReference type="Pfam" id="PF00126">
    <property type="entry name" value="HTH_1"/>
    <property type="match status" value="1"/>
</dbReference>
<feature type="domain" description="HTH lysR-type" evidence="5">
    <location>
        <begin position="4"/>
        <end position="61"/>
    </location>
</feature>
<dbReference type="InterPro" id="IPR036388">
    <property type="entry name" value="WH-like_DNA-bd_sf"/>
</dbReference>
<dbReference type="Gene3D" id="1.10.10.10">
    <property type="entry name" value="Winged helix-like DNA-binding domain superfamily/Winged helix DNA-binding domain"/>
    <property type="match status" value="1"/>
</dbReference>
<evidence type="ECO:0000256" key="4">
    <source>
        <dbReference type="ARBA" id="ARBA00023163"/>
    </source>
</evidence>
<keyword evidence="4" id="KW-0804">Transcription</keyword>
<dbReference type="PROSITE" id="PS50931">
    <property type="entry name" value="HTH_LYSR"/>
    <property type="match status" value="1"/>
</dbReference>
<evidence type="ECO:0000313" key="6">
    <source>
        <dbReference type="EMBL" id="MDC8760551.1"/>
    </source>
</evidence>
<dbReference type="CDD" id="cd08473">
    <property type="entry name" value="PBP2_CrgA_like_4"/>
    <property type="match status" value="1"/>
</dbReference>
<evidence type="ECO:0000259" key="5">
    <source>
        <dbReference type="PROSITE" id="PS50931"/>
    </source>
</evidence>
<dbReference type="Gene3D" id="3.40.190.290">
    <property type="match status" value="1"/>
</dbReference>
<dbReference type="InterPro" id="IPR036390">
    <property type="entry name" value="WH_DNA-bd_sf"/>
</dbReference>
<dbReference type="SUPFAM" id="SSF46785">
    <property type="entry name" value="Winged helix' DNA-binding domain"/>
    <property type="match status" value="1"/>
</dbReference>
<evidence type="ECO:0000256" key="1">
    <source>
        <dbReference type="ARBA" id="ARBA00009437"/>
    </source>
</evidence>
<keyword evidence="7" id="KW-1185">Reference proteome</keyword>
<dbReference type="RefSeq" id="WP_273674398.1">
    <property type="nucleotide sequence ID" value="NZ_JAQQXR010000014.1"/>
</dbReference>
<evidence type="ECO:0000256" key="2">
    <source>
        <dbReference type="ARBA" id="ARBA00023015"/>
    </source>
</evidence>
<dbReference type="SUPFAM" id="SSF53850">
    <property type="entry name" value="Periplasmic binding protein-like II"/>
    <property type="match status" value="1"/>
</dbReference>
<keyword evidence="3" id="KW-0238">DNA-binding</keyword>
<dbReference type="Pfam" id="PF03466">
    <property type="entry name" value="LysR_substrate"/>
    <property type="match status" value="1"/>
</dbReference>
<comment type="similarity">
    <text evidence="1">Belongs to the LysR transcriptional regulatory family.</text>
</comment>
<proteinExistence type="inferred from homology"/>
<evidence type="ECO:0000313" key="7">
    <source>
        <dbReference type="Proteomes" id="UP001221208"/>
    </source>
</evidence>
<name>A0ABT5K6Z0_9BURK</name>
<protein>
    <submittedName>
        <fullName evidence="6">LysR family transcriptional regulator</fullName>
    </submittedName>
</protein>
<evidence type="ECO:0000256" key="3">
    <source>
        <dbReference type="ARBA" id="ARBA00023125"/>
    </source>
</evidence>
<dbReference type="Proteomes" id="UP001221208">
    <property type="component" value="Unassembled WGS sequence"/>
</dbReference>